<accession>A0A1Y3PA04</accession>
<protein>
    <recommendedName>
        <fullName evidence="9">SLH domain-containing protein</fullName>
    </recommendedName>
</protein>
<feature type="region of interest" description="Disordered" evidence="3">
    <location>
        <begin position="726"/>
        <end position="751"/>
    </location>
</feature>
<feature type="compositionally biased region" description="Basic and acidic residues" evidence="3">
    <location>
        <begin position="739"/>
        <end position="751"/>
    </location>
</feature>
<organism evidence="7 8">
    <name type="scientific">Bacillus thermozeamaize</name>
    <dbReference type="NCBI Taxonomy" id="230954"/>
    <lineage>
        <taxon>Bacteria</taxon>
        <taxon>Bacillati</taxon>
        <taxon>Bacillota</taxon>
        <taxon>Bacilli</taxon>
        <taxon>Bacillales</taxon>
        <taxon>Bacillaceae</taxon>
        <taxon>Bacillus</taxon>
    </lineage>
</organism>
<dbReference type="Proteomes" id="UP000196475">
    <property type="component" value="Unassembled WGS sequence"/>
</dbReference>
<evidence type="ECO:0000256" key="4">
    <source>
        <dbReference type="SAM" id="SignalP"/>
    </source>
</evidence>
<feature type="signal peptide" evidence="4">
    <location>
        <begin position="1"/>
        <end position="22"/>
    </location>
</feature>
<dbReference type="InterPro" id="IPR008763">
    <property type="entry name" value="Peptidase_S55"/>
</dbReference>
<dbReference type="Pfam" id="PF00395">
    <property type="entry name" value="SLH"/>
    <property type="match status" value="1"/>
</dbReference>
<feature type="domain" description="Peptidase S55" evidence="6">
    <location>
        <begin position="206"/>
        <end position="320"/>
    </location>
</feature>
<evidence type="ECO:0000259" key="5">
    <source>
        <dbReference type="PROSITE" id="PS51272"/>
    </source>
</evidence>
<evidence type="ECO:0000259" key="6">
    <source>
        <dbReference type="PROSITE" id="PS51494"/>
    </source>
</evidence>
<dbReference type="Pfam" id="PF05580">
    <property type="entry name" value="Peptidase_S55"/>
    <property type="match status" value="1"/>
</dbReference>
<evidence type="ECO:0000256" key="1">
    <source>
        <dbReference type="ARBA" id="ARBA00022729"/>
    </source>
</evidence>
<proteinExistence type="predicted"/>
<dbReference type="EMBL" id="LZRT01000142">
    <property type="protein sequence ID" value="OUM84150.1"/>
    <property type="molecule type" value="Genomic_DNA"/>
</dbReference>
<dbReference type="PROSITE" id="PS51494">
    <property type="entry name" value="SPOIVB"/>
    <property type="match status" value="1"/>
</dbReference>
<evidence type="ECO:0008006" key="9">
    <source>
        <dbReference type="Google" id="ProtNLM"/>
    </source>
</evidence>
<comment type="caution">
    <text evidence="2">Lacks conserved residue(s) required for the propagation of feature annotation.</text>
</comment>
<name>A0A1Y3PA04_9BACI</name>
<sequence>MQRKTRFTLAAIVLSSALTVSALPGDLGAAMAAAEKPPVNVSSKKQTQATLTRAQFLKQVVDALKLPKKDQKGSAFKDTGKHWVETQGYIDAAIKAGIIDKTSKYFYPNTAITREAAASMLARAVRTKHPLPAANHVPPYLDAGQINKAFYHDINWATWLGLITPDSNSRLSPKKALTQTEQKQLMQRLNTLLQNLAKQKTLPAPPIIPLSQIKPGMEGVVHTVIEGNKIESFTVKVIDVLKGEGEGGGDIILVRASGELLKRSYGVASGMSGSPVYFNGKIAGALAYGFTDPMLAGLTPIEAMLNGAPVKPKATSLALKQPLQIDGVSYKKVQISATAPKTGQKTAPSTLLGYTLPTPLFVSGLGTKTFNALQEQLQQKGYTLLNASPYSGQPASMKALGRPLQPGDAMGLVLASGDLRSYGIGTVTYVDNNRLWAFGHPALWTGETNALLTEAWITTVIRGAGDGLISPFKYGIPGKAVGTITEDRAAAVAGIIGKTPQLVPVNVKTKDLDRNREHTLKTSIIPNQDILPSYAAVTAAEGIYRAIDRLGDTRGTNRFTVQVETAEFGTITRTDMQYDSFDTAYAAYATLLELMNILTNNPYQPITIKQISVNSEVSKNNTTARIVNAQLKHPDLAIKPGDFIVFSITLQPWRAQPVTLDVPVKIPEDLAPGAYEVRILSSQNDFFFRPLNGSGEEPQSLQEMIDDFISAPKGNDIIVDLYPLGTEPGAEAPEMENPGLDKPDSGEDEAIKPIRSTYSTRWAIQGEARKPLTILVSAGSDVPGEEPVPTP</sequence>
<dbReference type="PROSITE" id="PS51272">
    <property type="entry name" value="SLH"/>
    <property type="match status" value="1"/>
</dbReference>
<gene>
    <name evidence="7" type="ORF">BAA01_04245</name>
</gene>
<keyword evidence="1 4" id="KW-0732">Signal</keyword>
<dbReference type="InterPro" id="IPR001119">
    <property type="entry name" value="SLH_dom"/>
</dbReference>
<comment type="caution">
    <text evidence="7">The sequence shown here is derived from an EMBL/GenBank/DDBJ whole genome shotgun (WGS) entry which is preliminary data.</text>
</comment>
<evidence type="ECO:0000256" key="2">
    <source>
        <dbReference type="PROSITE-ProRule" id="PRU00827"/>
    </source>
</evidence>
<evidence type="ECO:0000256" key="3">
    <source>
        <dbReference type="SAM" id="MobiDB-lite"/>
    </source>
</evidence>
<feature type="chain" id="PRO_5038836938" description="SLH domain-containing protein" evidence="4">
    <location>
        <begin position="23"/>
        <end position="791"/>
    </location>
</feature>
<reference evidence="8" key="1">
    <citation type="submission" date="2016-06" db="EMBL/GenBank/DDBJ databases">
        <authorList>
            <person name="Nascimento L."/>
            <person name="Pereira R.V."/>
            <person name="Martins L.F."/>
            <person name="Quaggio R.B."/>
            <person name="Silva A.M."/>
            <person name="Setubal J.C."/>
        </authorList>
    </citation>
    <scope>NUCLEOTIDE SEQUENCE [LARGE SCALE GENOMIC DNA]</scope>
</reference>
<feature type="domain" description="SLH" evidence="5">
    <location>
        <begin position="73"/>
        <end position="135"/>
    </location>
</feature>
<evidence type="ECO:0000313" key="8">
    <source>
        <dbReference type="Proteomes" id="UP000196475"/>
    </source>
</evidence>
<evidence type="ECO:0000313" key="7">
    <source>
        <dbReference type="EMBL" id="OUM84150.1"/>
    </source>
</evidence>
<dbReference type="AlphaFoldDB" id="A0A1Y3PA04"/>